<feature type="transmembrane region" description="Helical" evidence="1">
    <location>
        <begin position="92"/>
        <end position="111"/>
    </location>
</feature>
<feature type="transmembrane region" description="Helical" evidence="1">
    <location>
        <begin position="63"/>
        <end position="80"/>
    </location>
</feature>
<keyword evidence="1" id="KW-0472">Membrane</keyword>
<evidence type="ECO:0000313" key="3">
    <source>
        <dbReference type="Proteomes" id="UP000478740"/>
    </source>
</evidence>
<gene>
    <name evidence="2" type="ORF">GL284_20355</name>
</gene>
<organism evidence="2 3">
    <name type="scientific">Paracoccus shanxieyensis</name>
    <dbReference type="NCBI Taxonomy" id="2675752"/>
    <lineage>
        <taxon>Bacteria</taxon>
        <taxon>Pseudomonadati</taxon>
        <taxon>Pseudomonadota</taxon>
        <taxon>Alphaproteobacteria</taxon>
        <taxon>Rhodobacterales</taxon>
        <taxon>Paracoccaceae</taxon>
        <taxon>Paracoccus</taxon>
    </lineage>
</organism>
<dbReference type="AlphaFoldDB" id="A0A6L6J5H0"/>
<sequence length="260" mass="27972">MLSKAQGERQKAGNQLVLSFLAVRRAIGALGYFLPVVLALYGVASGGILTSLSAYYYSPMREIFVGCLIAQAVFLWSYEGYRDTGTWLTDRLVARVASVAVALVALVPTGFPVTPNTGLPVAGLSITSPPMPRPPSCTFLQCVLGNSASALVHLIAAGVFFAALAVYCLVLFVRGSEDSAEKQASNRIYRICGWTIIASIGLIGLLFVTGLDQRLAALRPVFWLEFVACFAFATSWTVKGDALRPMVQMMARPRGLTRKP</sequence>
<evidence type="ECO:0000256" key="1">
    <source>
        <dbReference type="SAM" id="Phobius"/>
    </source>
</evidence>
<feature type="transmembrane region" description="Helical" evidence="1">
    <location>
        <begin position="188"/>
        <end position="208"/>
    </location>
</feature>
<name>A0A6L6J5H0_9RHOB</name>
<evidence type="ECO:0000313" key="2">
    <source>
        <dbReference type="EMBL" id="MTH66602.1"/>
    </source>
</evidence>
<keyword evidence="1" id="KW-1133">Transmembrane helix</keyword>
<feature type="transmembrane region" description="Helical" evidence="1">
    <location>
        <begin position="32"/>
        <end position="57"/>
    </location>
</feature>
<reference evidence="2 3" key="1">
    <citation type="submission" date="2019-11" db="EMBL/GenBank/DDBJ databases">
        <authorList>
            <person name="Dong K."/>
        </authorList>
    </citation>
    <scope>NUCLEOTIDE SEQUENCE [LARGE SCALE GENOMIC DNA]</scope>
    <source>
        <strain evidence="2 3">DK608</strain>
    </source>
</reference>
<keyword evidence="1" id="KW-0812">Transmembrane</keyword>
<proteinExistence type="predicted"/>
<feature type="transmembrane region" description="Helical" evidence="1">
    <location>
        <begin position="150"/>
        <end position="176"/>
    </location>
</feature>
<protein>
    <submittedName>
        <fullName evidence="2">DUF998 domain-containing protein</fullName>
    </submittedName>
</protein>
<keyword evidence="3" id="KW-1185">Reference proteome</keyword>
<feature type="transmembrane region" description="Helical" evidence="1">
    <location>
        <begin position="220"/>
        <end position="238"/>
    </location>
</feature>
<dbReference type="RefSeq" id="WP_155046261.1">
    <property type="nucleotide sequence ID" value="NZ_WMIH01000041.1"/>
</dbReference>
<dbReference type="Proteomes" id="UP000478740">
    <property type="component" value="Unassembled WGS sequence"/>
</dbReference>
<comment type="caution">
    <text evidence="2">The sequence shown here is derived from an EMBL/GenBank/DDBJ whole genome shotgun (WGS) entry which is preliminary data.</text>
</comment>
<accession>A0A6L6J5H0</accession>
<dbReference type="EMBL" id="WMII01000041">
    <property type="protein sequence ID" value="MTH66602.1"/>
    <property type="molecule type" value="Genomic_DNA"/>
</dbReference>